<organism evidence="1 2">
    <name type="scientific">Actinosynnema pretiosum</name>
    <dbReference type="NCBI Taxonomy" id="42197"/>
    <lineage>
        <taxon>Bacteria</taxon>
        <taxon>Bacillati</taxon>
        <taxon>Actinomycetota</taxon>
        <taxon>Actinomycetes</taxon>
        <taxon>Pseudonocardiales</taxon>
        <taxon>Pseudonocardiaceae</taxon>
        <taxon>Actinosynnema</taxon>
    </lineage>
</organism>
<sequence length="272" mass="28727">MTGSRAVPLSVHRRTMPLVPQFALPGVVVGPEWEKALEDGFSALLGKPVGDVAGEHAVFHCCPDMSAELFDEGFPARPFAEGVVVGAPFAELPVLGELLAGWDLVAPHWAVDLGGTLFRAGEDGGGGEVGVPELDGRWVSGRELGGLLVERGIDAGELADAYPQVLLRARVDGTLLDALRTATGLHRGPDGLVGLSPAHGVAAEWDRALDAVGHAGVRDHLKHLCRTEDSARAHGAHYLGAREPWDAPPHEAVATWRMGEAQSWTAVVRLRG</sequence>
<dbReference type="EMBL" id="CP023445">
    <property type="protein sequence ID" value="ATE52001.1"/>
    <property type="molecule type" value="Genomic_DNA"/>
</dbReference>
<evidence type="ECO:0000313" key="2">
    <source>
        <dbReference type="Proteomes" id="UP000218505"/>
    </source>
</evidence>
<name>A0A290YYZ5_9PSEU</name>
<reference evidence="1" key="1">
    <citation type="submission" date="2017-09" db="EMBL/GenBank/DDBJ databases">
        <title>Complete Genome Sequence of ansamitocin-producing Bacterium Actinosynnema pretiosum X47.</title>
        <authorList>
            <person name="Cao G."/>
            <person name="Zong G."/>
            <person name="Zhong C."/>
            <person name="Fu J."/>
        </authorList>
    </citation>
    <scope>NUCLEOTIDE SEQUENCE [LARGE SCALE GENOMIC DNA]</scope>
    <source>
        <strain evidence="1">X47</strain>
    </source>
</reference>
<dbReference type="KEGG" id="apre:CNX65_00780"/>
<gene>
    <name evidence="1" type="ORF">CNX65_00780</name>
</gene>
<keyword evidence="2" id="KW-1185">Reference proteome</keyword>
<accession>A0A290YYZ5</accession>
<dbReference type="Proteomes" id="UP000218505">
    <property type="component" value="Chromosome"/>
</dbReference>
<dbReference type="AlphaFoldDB" id="A0A290YYZ5"/>
<protein>
    <submittedName>
        <fullName evidence="1">Uncharacterized protein</fullName>
    </submittedName>
</protein>
<evidence type="ECO:0000313" key="1">
    <source>
        <dbReference type="EMBL" id="ATE52001.1"/>
    </source>
</evidence>
<proteinExistence type="predicted"/>